<evidence type="ECO:0000313" key="9">
    <source>
        <dbReference type="EMBL" id="CAA6819473.1"/>
    </source>
</evidence>
<accession>A0A6S6TTL3</accession>
<keyword evidence="4" id="KW-0479">Metal-binding</keyword>
<keyword evidence="2" id="KW-1277">Toxin-antitoxin system</keyword>
<proteinExistence type="inferred from homology"/>
<evidence type="ECO:0000256" key="7">
    <source>
        <dbReference type="ARBA" id="ARBA00038093"/>
    </source>
</evidence>
<dbReference type="EMBL" id="CACVAT010000330">
    <property type="protein sequence ID" value="CAA6819473.1"/>
    <property type="molecule type" value="Genomic_DNA"/>
</dbReference>
<evidence type="ECO:0000256" key="2">
    <source>
        <dbReference type="ARBA" id="ARBA00022649"/>
    </source>
</evidence>
<keyword evidence="5" id="KW-0378">Hydrolase</keyword>
<dbReference type="PANTHER" id="PTHR33653:SF1">
    <property type="entry name" value="RIBONUCLEASE VAPC2"/>
    <property type="match status" value="1"/>
</dbReference>
<evidence type="ECO:0000256" key="3">
    <source>
        <dbReference type="ARBA" id="ARBA00022722"/>
    </source>
</evidence>
<name>A0A6S6TTL3_9GAMM</name>
<protein>
    <recommendedName>
        <fullName evidence="8">PIN domain-containing protein</fullName>
    </recommendedName>
</protein>
<keyword evidence="6" id="KW-0460">Magnesium</keyword>
<comment type="cofactor">
    <cofactor evidence="1">
        <name>Mg(2+)</name>
        <dbReference type="ChEBI" id="CHEBI:18420"/>
    </cofactor>
</comment>
<dbReference type="GO" id="GO:0016787">
    <property type="term" value="F:hydrolase activity"/>
    <property type="evidence" value="ECO:0007669"/>
    <property type="project" value="UniProtKB-KW"/>
</dbReference>
<sequence length="135" mass="14988">MTVRYMLDTNTVSYLIKGNLPAVKKKLQQVPMNSICISAITEAELLRGVLKKPEATMLSKLVHAFLLRVDVLPWDSEAAAAYARLRTLCEKEGKSLGNMDMLIASHSVAVDATLVSNDKAFYRVGHHLSLEDWTV</sequence>
<dbReference type="AlphaFoldDB" id="A0A6S6TTL3"/>
<organism evidence="9">
    <name type="scientific">uncultured Thiotrichaceae bacterium</name>
    <dbReference type="NCBI Taxonomy" id="298394"/>
    <lineage>
        <taxon>Bacteria</taxon>
        <taxon>Pseudomonadati</taxon>
        <taxon>Pseudomonadota</taxon>
        <taxon>Gammaproteobacteria</taxon>
        <taxon>Thiotrichales</taxon>
        <taxon>Thiotrichaceae</taxon>
        <taxon>environmental samples</taxon>
    </lineage>
</organism>
<dbReference type="Pfam" id="PF01850">
    <property type="entry name" value="PIN"/>
    <property type="match status" value="1"/>
</dbReference>
<dbReference type="InterPro" id="IPR002716">
    <property type="entry name" value="PIN_dom"/>
</dbReference>
<evidence type="ECO:0000256" key="5">
    <source>
        <dbReference type="ARBA" id="ARBA00022801"/>
    </source>
</evidence>
<reference evidence="9" key="1">
    <citation type="submission" date="2020-01" db="EMBL/GenBank/DDBJ databases">
        <authorList>
            <person name="Meier V. D."/>
            <person name="Meier V D."/>
        </authorList>
    </citation>
    <scope>NUCLEOTIDE SEQUENCE</scope>
    <source>
        <strain evidence="9">HLG_WM_MAG_09</strain>
    </source>
</reference>
<evidence type="ECO:0000256" key="6">
    <source>
        <dbReference type="ARBA" id="ARBA00022842"/>
    </source>
</evidence>
<feature type="domain" description="PIN" evidence="8">
    <location>
        <begin position="5"/>
        <end position="125"/>
    </location>
</feature>
<dbReference type="PANTHER" id="PTHR33653">
    <property type="entry name" value="RIBONUCLEASE VAPC2"/>
    <property type="match status" value="1"/>
</dbReference>
<keyword evidence="3" id="KW-0540">Nuclease</keyword>
<dbReference type="GO" id="GO:0004518">
    <property type="term" value="F:nuclease activity"/>
    <property type="evidence" value="ECO:0007669"/>
    <property type="project" value="UniProtKB-KW"/>
</dbReference>
<evidence type="ECO:0000259" key="8">
    <source>
        <dbReference type="Pfam" id="PF01850"/>
    </source>
</evidence>
<comment type="similarity">
    <text evidence="7">Belongs to the PINc/VapC protein family.</text>
</comment>
<dbReference type="CDD" id="cd18740">
    <property type="entry name" value="PIN_VapC4-5_FitB-like"/>
    <property type="match status" value="1"/>
</dbReference>
<gene>
    <name evidence="9" type="ORF">HELGO_WM15322</name>
</gene>
<dbReference type="SUPFAM" id="SSF88723">
    <property type="entry name" value="PIN domain-like"/>
    <property type="match status" value="1"/>
</dbReference>
<dbReference type="InterPro" id="IPR050556">
    <property type="entry name" value="Type_II_TA_system_RNase"/>
</dbReference>
<dbReference type="Gene3D" id="3.40.50.1010">
    <property type="entry name" value="5'-nuclease"/>
    <property type="match status" value="1"/>
</dbReference>
<evidence type="ECO:0000256" key="1">
    <source>
        <dbReference type="ARBA" id="ARBA00001946"/>
    </source>
</evidence>
<evidence type="ECO:0000256" key="4">
    <source>
        <dbReference type="ARBA" id="ARBA00022723"/>
    </source>
</evidence>
<dbReference type="GO" id="GO:0046872">
    <property type="term" value="F:metal ion binding"/>
    <property type="evidence" value="ECO:0007669"/>
    <property type="project" value="UniProtKB-KW"/>
</dbReference>
<dbReference type="InterPro" id="IPR029060">
    <property type="entry name" value="PIN-like_dom_sf"/>
</dbReference>